<dbReference type="InterPro" id="IPR018701">
    <property type="entry name" value="DUF2206_membrane"/>
</dbReference>
<feature type="transmembrane region" description="Helical" evidence="1">
    <location>
        <begin position="560"/>
        <end position="579"/>
    </location>
</feature>
<keyword evidence="1" id="KW-1133">Transmembrane helix</keyword>
<feature type="transmembrane region" description="Helical" evidence="1">
    <location>
        <begin position="393"/>
        <end position="409"/>
    </location>
</feature>
<feature type="transmembrane region" description="Helical" evidence="1">
    <location>
        <begin position="459"/>
        <end position="477"/>
    </location>
</feature>
<feature type="transmembrane region" description="Helical" evidence="1">
    <location>
        <begin position="520"/>
        <end position="540"/>
    </location>
</feature>
<feature type="transmembrane region" description="Helical" evidence="1">
    <location>
        <begin position="188"/>
        <end position="209"/>
    </location>
</feature>
<feature type="transmembrane region" description="Helical" evidence="1">
    <location>
        <begin position="63"/>
        <end position="87"/>
    </location>
</feature>
<organism evidence="2 3">
    <name type="scientific">Methanothermobacter tenebrarum</name>
    <dbReference type="NCBI Taxonomy" id="680118"/>
    <lineage>
        <taxon>Archaea</taxon>
        <taxon>Methanobacteriati</taxon>
        <taxon>Methanobacteriota</taxon>
        <taxon>Methanomada group</taxon>
        <taxon>Methanobacteria</taxon>
        <taxon>Methanobacteriales</taxon>
        <taxon>Methanobacteriaceae</taxon>
        <taxon>Methanothermobacter</taxon>
    </lineage>
</organism>
<protein>
    <recommendedName>
        <fullName evidence="4">DUF2206 domain-containing protein</fullName>
    </recommendedName>
</protein>
<evidence type="ECO:0000313" key="2">
    <source>
        <dbReference type="EMBL" id="BDH79952.1"/>
    </source>
</evidence>
<evidence type="ECO:0000256" key="1">
    <source>
        <dbReference type="SAM" id="Phobius"/>
    </source>
</evidence>
<dbReference type="Proteomes" id="UP000831817">
    <property type="component" value="Chromosome"/>
</dbReference>
<feature type="transmembrane region" description="Helical" evidence="1">
    <location>
        <begin position="93"/>
        <end position="112"/>
    </location>
</feature>
<feature type="transmembrane region" description="Helical" evidence="1">
    <location>
        <begin position="157"/>
        <end position="176"/>
    </location>
</feature>
<proteinExistence type="predicted"/>
<feature type="transmembrane region" description="Helical" evidence="1">
    <location>
        <begin position="489"/>
        <end position="508"/>
    </location>
</feature>
<feature type="transmembrane region" description="Helical" evidence="1">
    <location>
        <begin position="133"/>
        <end position="151"/>
    </location>
</feature>
<evidence type="ECO:0000313" key="3">
    <source>
        <dbReference type="Proteomes" id="UP000831817"/>
    </source>
</evidence>
<feature type="transmembrane region" description="Helical" evidence="1">
    <location>
        <begin position="339"/>
        <end position="372"/>
    </location>
</feature>
<feature type="transmembrane region" description="Helical" evidence="1">
    <location>
        <begin position="261"/>
        <end position="279"/>
    </location>
</feature>
<reference evidence="2 3" key="1">
    <citation type="submission" date="2022-04" db="EMBL/GenBank/DDBJ databases">
        <title>Complete genome of Methanothermobacter tenebrarum strain RMAS.</title>
        <authorList>
            <person name="Nakamura K."/>
            <person name="Oshima K."/>
            <person name="Hattori M."/>
            <person name="Kamagata Y."/>
            <person name="Takamizawa K."/>
        </authorList>
    </citation>
    <scope>NUCLEOTIDE SEQUENCE [LARGE SCALE GENOMIC DNA]</scope>
    <source>
        <strain evidence="2 3">RMAS</strain>
    </source>
</reference>
<keyword evidence="1" id="KW-0812">Transmembrane</keyword>
<feature type="transmembrane region" description="Helical" evidence="1">
    <location>
        <begin position="315"/>
        <end position="333"/>
    </location>
</feature>
<keyword evidence="3" id="KW-1185">Reference proteome</keyword>
<keyword evidence="1" id="KW-0472">Membrane</keyword>
<accession>A0ABM7YEK9</accession>
<gene>
    <name evidence="2" type="ORF">MTTB_13310</name>
</gene>
<name>A0ABM7YEK9_9EURY</name>
<dbReference type="EMBL" id="AP025698">
    <property type="protein sequence ID" value="BDH79952.1"/>
    <property type="molecule type" value="Genomic_DNA"/>
</dbReference>
<sequence>MCGGGKSVRRDILYILILLILTDISIIGDIPFLRQSLPFLFFSMVPGYLLVKGLDLKPIEKFVLSVGLSLALLMFTGFFVNSLYPLILRPLSLAPLLVSLNILMVLLLSIHMKRVGDARFSLEGDWMSMLNPIVLYPLFLPVLTVLGSYMMNMYSNNLILLFMLLSIPVYLLTLTLEKKKVHPIVYPLTLYCIGFSLLSLNTLPSNYLIGRDIHMEYYCFKRSLIDHHWDIHDPYHGYNSCLSLTILPAIYKYLLDVPSILVFKFYYCILGAIVPLPMYVFARRILKSRKLGFYATLLLMFQFAYIYMGQYVRQLIAFIFFAAAIMILTSPIKGSHKKAIFITFITATVLSHYTSAYVFFAVVALPPFIIWASKHLKWKSIQWDYSKRFSNKNLVLLFFSIIFLWYAQVTGPTFRDTLHVIIETFKSMANFFSLDLRNYSEQAVLGIGLAHFPNFLSTFVHDIIFAIIGVGVLALSFKEEYRREYQVNDEYIASTLVILAILASFVILPYVSKAYGGRRLFSQLLVILAPCFIIGTRFIIDHAKKLKIPFKREKMLKATILTLLILGFICTNYLNYHFAGIPYSYAYDTGERRYETFIYDSEVTGAAWLNLYGNKTSMIHTDRVGDHRILLGFNKEPRIDHWFFNNTGPFNQGDYIYLRHLNINEGLIFKDTPLKPPIFVNGTIKMHNIEPITKYLWLLKDKSVIYDNGGSKILI</sequence>
<feature type="transmembrane region" description="Helical" evidence="1">
    <location>
        <begin position="12"/>
        <end position="30"/>
    </location>
</feature>
<dbReference type="Pfam" id="PF09971">
    <property type="entry name" value="DUF2206"/>
    <property type="match status" value="1"/>
</dbReference>
<evidence type="ECO:0008006" key="4">
    <source>
        <dbReference type="Google" id="ProtNLM"/>
    </source>
</evidence>
<feature type="transmembrane region" description="Helical" evidence="1">
    <location>
        <begin position="291"/>
        <end position="308"/>
    </location>
</feature>